<evidence type="ECO:0000256" key="13">
    <source>
        <dbReference type="ARBA" id="ARBA00031538"/>
    </source>
</evidence>
<dbReference type="NCBIfam" id="NF002899">
    <property type="entry name" value="PRK03449.1"/>
    <property type="match status" value="1"/>
</dbReference>
<evidence type="ECO:0000256" key="17">
    <source>
        <dbReference type="SAM" id="MobiDB-lite"/>
    </source>
</evidence>
<dbReference type="PANTHER" id="PTHR12428:SF65">
    <property type="entry name" value="CYTOCHROME C OXIDASE ASSEMBLY PROTEIN COX18, MITOCHONDRIAL"/>
    <property type="match status" value="1"/>
</dbReference>
<accession>A0ABX1S3D7</accession>
<evidence type="ECO:0000256" key="12">
    <source>
        <dbReference type="ARBA" id="ARBA00026028"/>
    </source>
</evidence>
<evidence type="ECO:0000256" key="8">
    <source>
        <dbReference type="ARBA" id="ARBA00022989"/>
    </source>
</evidence>
<feature type="compositionally biased region" description="Low complexity" evidence="17">
    <location>
        <begin position="320"/>
        <end position="334"/>
    </location>
</feature>
<evidence type="ECO:0000259" key="19">
    <source>
        <dbReference type="Pfam" id="PF02096"/>
    </source>
</evidence>
<evidence type="ECO:0000256" key="1">
    <source>
        <dbReference type="ARBA" id="ARBA00004651"/>
    </source>
</evidence>
<evidence type="ECO:0000313" key="21">
    <source>
        <dbReference type="Proteomes" id="UP000820669"/>
    </source>
</evidence>
<keyword evidence="9 18" id="KW-0472">Membrane</keyword>
<keyword evidence="4" id="KW-0813">Transport</keyword>
<protein>
    <recommendedName>
        <fullName evidence="3">Membrane protein insertase YidC</fullName>
    </recommendedName>
    <alternativeName>
        <fullName evidence="15">Foldase YidC</fullName>
    </alternativeName>
    <alternativeName>
        <fullName evidence="14">Membrane integrase YidC</fullName>
    </alternativeName>
    <alternativeName>
        <fullName evidence="13">Membrane protein YidC</fullName>
    </alternativeName>
</protein>
<evidence type="ECO:0000256" key="16">
    <source>
        <dbReference type="RuleBase" id="RU003945"/>
    </source>
</evidence>
<keyword evidence="7" id="KW-0653">Protein transport</keyword>
<name>A0ABX1S3D7_9PSEU</name>
<evidence type="ECO:0000256" key="4">
    <source>
        <dbReference type="ARBA" id="ARBA00022448"/>
    </source>
</evidence>
<evidence type="ECO:0000256" key="5">
    <source>
        <dbReference type="ARBA" id="ARBA00022475"/>
    </source>
</evidence>
<dbReference type="Pfam" id="PF02096">
    <property type="entry name" value="60KD_IMP"/>
    <property type="match status" value="1"/>
</dbReference>
<comment type="function">
    <text evidence="11">Required for the insertion and/or proper folding and/or complex formation of integral membrane proteins into the membrane. Involved in integration of membrane proteins that insert both dependently and independently of the Sec translocase complex, as well as at least some lipoproteins. Aids folding of multispanning membrane proteins.</text>
</comment>
<evidence type="ECO:0000256" key="15">
    <source>
        <dbReference type="ARBA" id="ARBA00033342"/>
    </source>
</evidence>
<evidence type="ECO:0000256" key="11">
    <source>
        <dbReference type="ARBA" id="ARBA00025034"/>
    </source>
</evidence>
<comment type="caution">
    <text evidence="20">The sequence shown here is derived from an EMBL/GenBank/DDBJ whole genome shotgun (WGS) entry which is preliminary data.</text>
</comment>
<feature type="domain" description="Membrane insertase YidC/Oxa/ALB C-terminal" evidence="19">
    <location>
        <begin position="32"/>
        <end position="267"/>
    </location>
</feature>
<dbReference type="InterPro" id="IPR047196">
    <property type="entry name" value="YidC_ALB_C"/>
</dbReference>
<feature type="compositionally biased region" description="Basic residues" evidence="17">
    <location>
        <begin position="335"/>
        <end position="348"/>
    </location>
</feature>
<feature type="region of interest" description="Disordered" evidence="17">
    <location>
        <begin position="283"/>
        <end position="348"/>
    </location>
</feature>
<evidence type="ECO:0000256" key="9">
    <source>
        <dbReference type="ARBA" id="ARBA00023136"/>
    </source>
</evidence>
<keyword evidence="10" id="KW-0143">Chaperone</keyword>
<dbReference type="EMBL" id="JAAXLA010000002">
    <property type="protein sequence ID" value="NMH96026.1"/>
    <property type="molecule type" value="Genomic_DNA"/>
</dbReference>
<evidence type="ECO:0000313" key="20">
    <source>
        <dbReference type="EMBL" id="NMH96026.1"/>
    </source>
</evidence>
<evidence type="ECO:0000256" key="18">
    <source>
        <dbReference type="SAM" id="Phobius"/>
    </source>
</evidence>
<sequence>MLDVIYYPVSAVMWFWHQVFGFLLGPSSGVAWALSVVFLVLTLRALMIKPFLSQVRSTRKMRVLAPQMAELRKKHRSDKQRLMEETQKLQREHGVNPLGGCLPVLIQMPVFIALLHVLRYFNRPGLSFEQNAAIPNYVFGPDEVRSFLEARLFGAPLSAYISMPQNLLDSFGSHVERWEVIAVAAPLMVLAAVATHFTARFSLRQQQTQPQATGQMAQMASFMRMTPWIFPLGALVGGLFFPFPIAILLYWLTNNAWTMTQQHLVYRKMDAEDAELAKVRAVTRADTAPKPGQKPAPALLPGAKPVPVSSATKPGAKPVATAQRAGAQRGGKAAAGRKRPGNRKGGRR</sequence>
<dbReference type="PANTHER" id="PTHR12428">
    <property type="entry name" value="OXA1"/>
    <property type="match status" value="1"/>
</dbReference>
<organism evidence="20 21">
    <name type="scientific">Pseudonocardia acidicola</name>
    <dbReference type="NCBI Taxonomy" id="2724939"/>
    <lineage>
        <taxon>Bacteria</taxon>
        <taxon>Bacillati</taxon>
        <taxon>Actinomycetota</taxon>
        <taxon>Actinomycetes</taxon>
        <taxon>Pseudonocardiales</taxon>
        <taxon>Pseudonocardiaceae</taxon>
        <taxon>Pseudonocardia</taxon>
    </lineage>
</organism>
<gene>
    <name evidence="20" type="primary">yidC</name>
    <name evidence="20" type="ORF">HF526_01595</name>
</gene>
<evidence type="ECO:0000256" key="6">
    <source>
        <dbReference type="ARBA" id="ARBA00022692"/>
    </source>
</evidence>
<feature type="transmembrane region" description="Helical" evidence="18">
    <location>
        <begin position="98"/>
        <end position="118"/>
    </location>
</feature>
<feature type="transmembrane region" description="Helical" evidence="18">
    <location>
        <begin position="228"/>
        <end position="252"/>
    </location>
</feature>
<keyword evidence="6 16" id="KW-0812">Transmembrane</keyword>
<dbReference type="NCBIfam" id="TIGR03592">
    <property type="entry name" value="yidC_oxa1_cterm"/>
    <property type="match status" value="1"/>
</dbReference>
<dbReference type="InterPro" id="IPR001708">
    <property type="entry name" value="YidC/ALB3/OXA1/COX18"/>
</dbReference>
<evidence type="ECO:0000256" key="7">
    <source>
        <dbReference type="ARBA" id="ARBA00022927"/>
    </source>
</evidence>
<dbReference type="CDD" id="cd20070">
    <property type="entry name" value="5TM_YidC_Alb3"/>
    <property type="match status" value="1"/>
</dbReference>
<keyword evidence="5" id="KW-1003">Cell membrane</keyword>
<feature type="compositionally biased region" description="Low complexity" evidence="17">
    <location>
        <begin position="288"/>
        <end position="308"/>
    </location>
</feature>
<reference evidence="20 21" key="1">
    <citation type="submission" date="2020-04" db="EMBL/GenBank/DDBJ databases">
        <authorList>
            <person name="Klaysubun C."/>
            <person name="Duangmal K."/>
            <person name="Lipun K."/>
        </authorList>
    </citation>
    <scope>NUCLEOTIDE SEQUENCE [LARGE SCALE GENOMIC DNA]</scope>
    <source>
        <strain evidence="20 21">K10HN5</strain>
    </source>
</reference>
<comment type="subcellular location">
    <subcellularLocation>
        <location evidence="1">Cell membrane</location>
        <topology evidence="1">Multi-pass membrane protein</topology>
    </subcellularLocation>
    <subcellularLocation>
        <location evidence="16">Membrane</location>
        <topology evidence="16">Multi-pass membrane protein</topology>
    </subcellularLocation>
</comment>
<keyword evidence="8 18" id="KW-1133">Transmembrane helix</keyword>
<evidence type="ECO:0000256" key="2">
    <source>
        <dbReference type="ARBA" id="ARBA00010527"/>
    </source>
</evidence>
<comment type="similarity">
    <text evidence="2">Belongs to the OXA1/ALB3/YidC family. Type 1 subfamily.</text>
</comment>
<dbReference type="RefSeq" id="WP_169379396.1">
    <property type="nucleotide sequence ID" value="NZ_JAAXLA010000002.1"/>
</dbReference>
<keyword evidence="21" id="KW-1185">Reference proteome</keyword>
<evidence type="ECO:0000256" key="14">
    <source>
        <dbReference type="ARBA" id="ARBA00033245"/>
    </source>
</evidence>
<dbReference type="InterPro" id="IPR028055">
    <property type="entry name" value="YidC/Oxa/ALB_C"/>
</dbReference>
<comment type="subunit">
    <text evidence="12">Interacts with the Sec translocase complex via SecD. Specifically interacts with transmembrane segments of nascent integral membrane proteins during membrane integration.</text>
</comment>
<proteinExistence type="inferred from homology"/>
<evidence type="ECO:0000256" key="3">
    <source>
        <dbReference type="ARBA" id="ARBA00015325"/>
    </source>
</evidence>
<dbReference type="Proteomes" id="UP000820669">
    <property type="component" value="Unassembled WGS sequence"/>
</dbReference>
<feature type="transmembrane region" description="Helical" evidence="18">
    <location>
        <begin position="180"/>
        <end position="199"/>
    </location>
</feature>
<feature type="transmembrane region" description="Helical" evidence="18">
    <location>
        <begin position="30"/>
        <end position="52"/>
    </location>
</feature>
<evidence type="ECO:0000256" key="10">
    <source>
        <dbReference type="ARBA" id="ARBA00023186"/>
    </source>
</evidence>